<gene>
    <name evidence="3" type="ORF">HINF_LOCUS26905</name>
    <name evidence="2" type="ORF">HINF_LOCUS31654</name>
</gene>
<keyword evidence="1" id="KW-0812">Transmembrane</keyword>
<reference evidence="3 4" key="2">
    <citation type="submission" date="2024-07" db="EMBL/GenBank/DDBJ databases">
        <authorList>
            <person name="Akdeniz Z."/>
        </authorList>
    </citation>
    <scope>NUCLEOTIDE SEQUENCE [LARGE SCALE GENOMIC DNA]</scope>
</reference>
<dbReference type="EMBL" id="CATOUU010000721">
    <property type="protein sequence ID" value="CAI9944009.1"/>
    <property type="molecule type" value="Genomic_DNA"/>
</dbReference>
<dbReference type="EMBL" id="CAXDID020000083">
    <property type="protein sequence ID" value="CAL6019355.1"/>
    <property type="molecule type" value="Genomic_DNA"/>
</dbReference>
<evidence type="ECO:0000256" key="1">
    <source>
        <dbReference type="SAM" id="Phobius"/>
    </source>
</evidence>
<evidence type="ECO:0000313" key="3">
    <source>
        <dbReference type="EMBL" id="CAL6019355.1"/>
    </source>
</evidence>
<sequence>MHEQVVEQTKISSINSKYSHAQHNTSLYKHHFYDAFFVFTTYMTWFLLKYWSLPVAGIYFGFKCNNQEADRLNVRKNSIMLGSHTLTYLYYRLPSIQNTERLLE</sequence>
<dbReference type="Proteomes" id="UP001642409">
    <property type="component" value="Unassembled WGS sequence"/>
</dbReference>
<protein>
    <submittedName>
        <fullName evidence="3">Hypothetical_protein</fullName>
    </submittedName>
</protein>
<keyword evidence="1" id="KW-0472">Membrane</keyword>
<feature type="transmembrane region" description="Helical" evidence="1">
    <location>
        <begin position="42"/>
        <end position="62"/>
    </location>
</feature>
<dbReference type="AlphaFoldDB" id="A0AA86PPX9"/>
<name>A0AA86PPX9_9EUKA</name>
<accession>A0AA86PPX9</accession>
<reference evidence="2" key="1">
    <citation type="submission" date="2023-06" db="EMBL/GenBank/DDBJ databases">
        <authorList>
            <person name="Kurt Z."/>
        </authorList>
    </citation>
    <scope>NUCLEOTIDE SEQUENCE</scope>
</reference>
<keyword evidence="1" id="KW-1133">Transmembrane helix</keyword>
<organism evidence="2">
    <name type="scientific">Hexamita inflata</name>
    <dbReference type="NCBI Taxonomy" id="28002"/>
    <lineage>
        <taxon>Eukaryota</taxon>
        <taxon>Metamonada</taxon>
        <taxon>Diplomonadida</taxon>
        <taxon>Hexamitidae</taxon>
        <taxon>Hexamitinae</taxon>
        <taxon>Hexamita</taxon>
    </lineage>
</organism>
<evidence type="ECO:0000313" key="2">
    <source>
        <dbReference type="EMBL" id="CAI9944009.1"/>
    </source>
</evidence>
<comment type="caution">
    <text evidence="2">The sequence shown here is derived from an EMBL/GenBank/DDBJ whole genome shotgun (WGS) entry which is preliminary data.</text>
</comment>
<keyword evidence="4" id="KW-1185">Reference proteome</keyword>
<proteinExistence type="predicted"/>
<evidence type="ECO:0000313" key="4">
    <source>
        <dbReference type="Proteomes" id="UP001642409"/>
    </source>
</evidence>